<dbReference type="SUPFAM" id="SSF52980">
    <property type="entry name" value="Restriction endonuclease-like"/>
    <property type="match status" value="1"/>
</dbReference>
<dbReference type="GO" id="GO:0003677">
    <property type="term" value="F:DNA binding"/>
    <property type="evidence" value="ECO:0007669"/>
    <property type="project" value="InterPro"/>
</dbReference>
<dbReference type="Proteomes" id="UP000320591">
    <property type="component" value="Chromosome"/>
</dbReference>
<dbReference type="RefSeq" id="WP_128569683.1">
    <property type="nucleotide sequence ID" value="NZ_CM001975.1"/>
</dbReference>
<keyword evidence="3" id="KW-0378">Hydrolase</keyword>
<gene>
    <name evidence="3" type="ORF">Dpoa569_0002932</name>
</gene>
<dbReference type="InterPro" id="IPR011335">
    <property type="entry name" value="Restrct_endonuc-II-like"/>
</dbReference>
<dbReference type="Pfam" id="PF04471">
    <property type="entry name" value="Mrr_cat"/>
    <property type="match status" value="1"/>
</dbReference>
<sequence>MPLELMAVLFVLAGIALFITYPWCRREKASTRRHRRYRSSAERVLMRLPTLAGDGQRLAYLRRVSPYVFEELLLLAFERYGLQVIRNVSYSGDGGIDGQVFIHGRRWLIQAKRYKNAISPHHVSEFSQCLIQHQCGGFFIHTGRTGNKSWKYSSEWRHGNTELFIISGNRLLALLAGKPNWINTIGVKHEKTNIK</sequence>
<proteinExistence type="predicted"/>
<keyword evidence="3" id="KW-0540">Nuclease</keyword>
<dbReference type="Gene3D" id="3.40.1350.10">
    <property type="match status" value="1"/>
</dbReference>
<accession>A0A5B8IBJ5</accession>
<feature type="domain" description="Restriction endonuclease type IV Mrr" evidence="2">
    <location>
        <begin position="61"/>
        <end position="175"/>
    </location>
</feature>
<dbReference type="GO" id="GO:0015666">
    <property type="term" value="F:restriction endodeoxyribonuclease activity"/>
    <property type="evidence" value="ECO:0007669"/>
    <property type="project" value="TreeGrafter"/>
</dbReference>
<keyword evidence="3" id="KW-0255">Endonuclease</keyword>
<dbReference type="KEGG" id="dic:Dpoa569_0002932"/>
<dbReference type="InterPro" id="IPR007560">
    <property type="entry name" value="Restrct_endonuc_IV_Mrr"/>
</dbReference>
<dbReference type="GO" id="GO:0009307">
    <property type="term" value="P:DNA restriction-modification system"/>
    <property type="evidence" value="ECO:0007669"/>
    <property type="project" value="InterPro"/>
</dbReference>
<dbReference type="PANTHER" id="PTHR30015">
    <property type="entry name" value="MRR RESTRICTION SYSTEM PROTEIN"/>
    <property type="match status" value="1"/>
</dbReference>
<keyword evidence="4" id="KW-1185">Reference proteome</keyword>
<keyword evidence="1" id="KW-1133">Transmembrane helix</keyword>
<keyword evidence="1" id="KW-0812">Transmembrane</keyword>
<evidence type="ECO:0000313" key="4">
    <source>
        <dbReference type="Proteomes" id="UP000320591"/>
    </source>
</evidence>
<evidence type="ECO:0000259" key="2">
    <source>
        <dbReference type="Pfam" id="PF04471"/>
    </source>
</evidence>
<dbReference type="EMBL" id="CP042220">
    <property type="protein sequence ID" value="QDX30978.1"/>
    <property type="molecule type" value="Genomic_DNA"/>
</dbReference>
<dbReference type="PANTHER" id="PTHR30015:SF7">
    <property type="entry name" value="TYPE IV METHYL-DIRECTED RESTRICTION ENZYME ECOKMRR"/>
    <property type="match status" value="1"/>
</dbReference>
<dbReference type="InterPro" id="IPR011856">
    <property type="entry name" value="tRNA_endonuc-like_dom_sf"/>
</dbReference>
<evidence type="ECO:0000313" key="3">
    <source>
        <dbReference type="EMBL" id="QDX30978.1"/>
    </source>
</evidence>
<name>A0A5B8IBJ5_9GAMM</name>
<reference evidence="3 4" key="1">
    <citation type="journal article" date="2019" name="Environ. Microbiol.">
        <title>The phytopathogenic nature of Dickeya aquatica 174/2 and the dynamic early evolution of Dickeya pathogenicity.</title>
        <authorList>
            <person name="Duprey A."/>
            <person name="Taib N."/>
            <person name="Leonard S."/>
            <person name="Garin T."/>
            <person name="Flandrois J.P."/>
            <person name="Nasser W."/>
            <person name="Brochier-Armanet C."/>
            <person name="Reverchon S."/>
        </authorList>
    </citation>
    <scope>NUCLEOTIDE SEQUENCE [LARGE SCALE GENOMIC DNA]</scope>
    <source>
        <strain evidence="3 4">NCPPB 569</strain>
    </source>
</reference>
<feature type="transmembrane region" description="Helical" evidence="1">
    <location>
        <begin position="6"/>
        <end position="24"/>
    </location>
</feature>
<dbReference type="STRING" id="568768.GCA_000406125_00919"/>
<dbReference type="AlphaFoldDB" id="A0A5B8IBJ5"/>
<dbReference type="InterPro" id="IPR052906">
    <property type="entry name" value="Type_IV_Methyl-Rstrct_Enzyme"/>
</dbReference>
<organism evidence="3 4">
    <name type="scientific">Dickeya poaceiphila</name>
    <dbReference type="NCBI Taxonomy" id="568768"/>
    <lineage>
        <taxon>Bacteria</taxon>
        <taxon>Pseudomonadati</taxon>
        <taxon>Pseudomonadota</taxon>
        <taxon>Gammaproteobacteria</taxon>
        <taxon>Enterobacterales</taxon>
        <taxon>Pectobacteriaceae</taxon>
        <taxon>Dickeya</taxon>
    </lineage>
</organism>
<keyword evidence="1" id="KW-0472">Membrane</keyword>
<protein>
    <submittedName>
        <fullName evidence="3">Restriction endonuclease</fullName>
    </submittedName>
</protein>
<evidence type="ECO:0000256" key="1">
    <source>
        <dbReference type="SAM" id="Phobius"/>
    </source>
</evidence>
<dbReference type="OrthoDB" id="577942at2"/>